<keyword evidence="9 10" id="KW-0807">Transducer</keyword>
<evidence type="ECO:0000256" key="2">
    <source>
        <dbReference type="ARBA" id="ARBA00022475"/>
    </source>
</evidence>
<evidence type="ECO:0000256" key="8">
    <source>
        <dbReference type="ARBA" id="ARBA00023180"/>
    </source>
</evidence>
<evidence type="ECO:0000256" key="6">
    <source>
        <dbReference type="ARBA" id="ARBA00023136"/>
    </source>
</evidence>
<keyword evidence="5 10" id="KW-0297">G-protein coupled receptor</keyword>
<feature type="transmembrane region" description="Helical" evidence="11">
    <location>
        <begin position="530"/>
        <end position="549"/>
    </location>
</feature>
<organism evidence="13 14">
    <name type="scientific">Porites lobata</name>
    <dbReference type="NCBI Taxonomy" id="104759"/>
    <lineage>
        <taxon>Eukaryota</taxon>
        <taxon>Metazoa</taxon>
        <taxon>Cnidaria</taxon>
        <taxon>Anthozoa</taxon>
        <taxon>Hexacorallia</taxon>
        <taxon>Scleractinia</taxon>
        <taxon>Fungiina</taxon>
        <taxon>Poritidae</taxon>
        <taxon>Porites</taxon>
    </lineage>
</organism>
<dbReference type="PANTHER" id="PTHR24246">
    <property type="entry name" value="OLFACTORY RECEPTOR AND ADENOSINE RECEPTOR"/>
    <property type="match status" value="1"/>
</dbReference>
<reference evidence="13 14" key="1">
    <citation type="submission" date="2022-05" db="EMBL/GenBank/DDBJ databases">
        <authorList>
            <consortium name="Genoscope - CEA"/>
            <person name="William W."/>
        </authorList>
    </citation>
    <scope>NUCLEOTIDE SEQUENCE [LARGE SCALE GENOMIC DNA]</scope>
</reference>
<dbReference type="Pfam" id="PF00001">
    <property type="entry name" value="7tm_1"/>
    <property type="match status" value="2"/>
</dbReference>
<dbReference type="PROSITE" id="PS00237">
    <property type="entry name" value="G_PROTEIN_RECEP_F1_1"/>
    <property type="match status" value="2"/>
</dbReference>
<evidence type="ECO:0000256" key="1">
    <source>
        <dbReference type="ARBA" id="ARBA00004651"/>
    </source>
</evidence>
<evidence type="ECO:0000256" key="3">
    <source>
        <dbReference type="ARBA" id="ARBA00022692"/>
    </source>
</evidence>
<evidence type="ECO:0000256" key="5">
    <source>
        <dbReference type="ARBA" id="ARBA00023040"/>
    </source>
</evidence>
<dbReference type="InterPro" id="IPR017452">
    <property type="entry name" value="GPCR_Rhodpsn_7TM"/>
</dbReference>
<protein>
    <recommendedName>
        <fullName evidence="12">G-protein coupled receptors family 1 profile domain-containing protein</fullName>
    </recommendedName>
</protein>
<dbReference type="PRINTS" id="PR00237">
    <property type="entry name" value="GPCRRHODOPSN"/>
</dbReference>
<feature type="transmembrane region" description="Helical" evidence="11">
    <location>
        <begin position="258"/>
        <end position="277"/>
    </location>
</feature>
<sequence>MKEAGDFYPCLIINVVVNFFLCYTTIMLNIALIFALRRSSSLPKTLKVLIHSLTVSDLGIGLVAQPLHIAHMLMQIQQTDDKATSKDIDRALRLIGRTLDYASFFGVTAISVDRFVAIHLHLKHQELLTYQEIVTYKRVVAAVILSWILSAFLALTDVLSSKNVSDLVGMTVGFVCLLTMALIYFNISTVVRRHNVRVNAQPAQAVAQNEESHSNFERLRKTAVGTFYVYLLILACYLPMTIVILTERQKNKIKHLLIYARTLLYLSSSLVPLVYCWKFRHIRCAIKNILRDIFAKHFLIYAQTLLYLSSSLVPLVYCWKFRHIRCAIKNILGNIFASQNQIQEEHFLARKKNNKPKIVDLHDFWNYNQRMTESGGLFTSRAVTCIFNAFLSYTAIMLNILTILALRKTFSLPKPLKTLLLSLAVSDLGIGLVVQPLHISRLAMELQADTDGNSYHNICSAIHKTAVVFFYASFLGVSALTVDRFLAIRLHLRYNELVTHRRIVALAILIWLFSAFTSMASVWIPKTVRVVFAVAIVALCSIGTVSLYYKIWSVARRHKTLIQTLQAAPGISQRGRTSDSHFSNSSLKAARVSFLVNLIFVACYLPNTLAIATAAKGSNEQSGVVEHLSLYTLTLLFLNSSLNPLIYCWKMRHIRYAIKSILREILKLFNNNN</sequence>
<keyword evidence="4 11" id="KW-1133">Transmembrane helix</keyword>
<evidence type="ECO:0000256" key="11">
    <source>
        <dbReference type="SAM" id="Phobius"/>
    </source>
</evidence>
<evidence type="ECO:0000313" key="14">
    <source>
        <dbReference type="Proteomes" id="UP001159405"/>
    </source>
</evidence>
<gene>
    <name evidence="13" type="ORF">PLOB_00014534</name>
</gene>
<dbReference type="InterPro" id="IPR000276">
    <property type="entry name" value="GPCR_Rhodpsn"/>
</dbReference>
<feature type="transmembrane region" description="Helical" evidence="11">
    <location>
        <begin position="298"/>
        <end position="317"/>
    </location>
</feature>
<evidence type="ECO:0000259" key="12">
    <source>
        <dbReference type="PROSITE" id="PS50262"/>
    </source>
</evidence>
<comment type="caution">
    <text evidence="13">The sequence shown here is derived from an EMBL/GenBank/DDBJ whole genome shotgun (WGS) entry which is preliminary data.</text>
</comment>
<keyword evidence="8" id="KW-0325">Glycoprotein</keyword>
<evidence type="ECO:0000256" key="9">
    <source>
        <dbReference type="ARBA" id="ARBA00023224"/>
    </source>
</evidence>
<feature type="transmembrane region" description="Helical" evidence="11">
    <location>
        <begin position="503"/>
        <end position="524"/>
    </location>
</feature>
<evidence type="ECO:0000256" key="4">
    <source>
        <dbReference type="ARBA" id="ARBA00022989"/>
    </source>
</evidence>
<keyword evidence="14" id="KW-1185">Reference proteome</keyword>
<keyword evidence="3 10" id="KW-0812">Transmembrane</keyword>
<dbReference type="CDD" id="cd00637">
    <property type="entry name" value="7tm_classA_rhodopsin-like"/>
    <property type="match status" value="2"/>
</dbReference>
<proteinExistence type="inferred from homology"/>
<feature type="transmembrane region" description="Helical" evidence="11">
    <location>
        <begin position="461"/>
        <end position="482"/>
    </location>
</feature>
<name>A0ABN8R6J8_9CNID</name>
<feature type="transmembrane region" description="Helical" evidence="11">
    <location>
        <begin position="227"/>
        <end position="246"/>
    </location>
</feature>
<keyword evidence="2" id="KW-1003">Cell membrane</keyword>
<feature type="domain" description="G-protein coupled receptors family 1 profile" evidence="12">
    <location>
        <begin position="398"/>
        <end position="647"/>
    </location>
</feature>
<dbReference type="SUPFAM" id="SSF81321">
    <property type="entry name" value="Family A G protein-coupled receptor-like"/>
    <property type="match status" value="2"/>
</dbReference>
<comment type="similarity">
    <text evidence="10">Belongs to the G-protein coupled receptor 1 family.</text>
</comment>
<feature type="transmembrane region" description="Helical" evidence="11">
    <location>
        <begin position="628"/>
        <end position="649"/>
    </location>
</feature>
<feature type="domain" description="G-protein coupled receptors family 1 profile" evidence="12">
    <location>
        <begin position="28"/>
        <end position="275"/>
    </location>
</feature>
<keyword evidence="6 11" id="KW-0472">Membrane</keyword>
<evidence type="ECO:0000313" key="13">
    <source>
        <dbReference type="EMBL" id="CAH3173956.1"/>
    </source>
</evidence>
<comment type="subcellular location">
    <subcellularLocation>
        <location evidence="1">Cell membrane</location>
        <topology evidence="1">Multi-pass membrane protein</topology>
    </subcellularLocation>
</comment>
<evidence type="ECO:0000256" key="7">
    <source>
        <dbReference type="ARBA" id="ARBA00023170"/>
    </source>
</evidence>
<feature type="transmembrane region" description="Helical" evidence="11">
    <location>
        <begin position="594"/>
        <end position="616"/>
    </location>
</feature>
<dbReference type="Proteomes" id="UP001159405">
    <property type="component" value="Unassembled WGS sequence"/>
</dbReference>
<feature type="transmembrane region" description="Helical" evidence="11">
    <location>
        <begin position="134"/>
        <end position="155"/>
    </location>
</feature>
<evidence type="ECO:0000256" key="10">
    <source>
        <dbReference type="RuleBase" id="RU000688"/>
    </source>
</evidence>
<dbReference type="EMBL" id="CALNXK010000186">
    <property type="protein sequence ID" value="CAH3173956.1"/>
    <property type="molecule type" value="Genomic_DNA"/>
</dbReference>
<accession>A0ABN8R6J8</accession>
<dbReference type="Gene3D" id="1.20.1070.10">
    <property type="entry name" value="Rhodopsin 7-helix transmembrane proteins"/>
    <property type="match status" value="2"/>
</dbReference>
<dbReference type="PANTHER" id="PTHR24246:SF27">
    <property type="entry name" value="ADENOSINE RECEPTOR, ISOFORM A"/>
    <property type="match status" value="1"/>
</dbReference>
<feature type="transmembrane region" description="Helical" evidence="11">
    <location>
        <begin position="418"/>
        <end position="437"/>
    </location>
</feature>
<keyword evidence="7 10" id="KW-0675">Receptor</keyword>
<feature type="transmembrane region" description="Helical" evidence="11">
    <location>
        <begin position="386"/>
        <end position="406"/>
    </location>
</feature>
<feature type="transmembrane region" description="Helical" evidence="11">
    <location>
        <begin position="167"/>
        <end position="187"/>
    </location>
</feature>
<dbReference type="PROSITE" id="PS50262">
    <property type="entry name" value="G_PROTEIN_RECEP_F1_2"/>
    <property type="match status" value="2"/>
</dbReference>
<feature type="transmembrane region" description="Helical" evidence="11">
    <location>
        <begin position="12"/>
        <end position="36"/>
    </location>
</feature>